<comment type="caution">
    <text evidence="1">The sequence shown here is derived from an EMBL/GenBank/DDBJ whole genome shotgun (WGS) entry which is preliminary data.</text>
</comment>
<reference evidence="1 2" key="1">
    <citation type="submission" date="2017-09" db="EMBL/GenBank/DDBJ databases">
        <title>Whole genomes of Flavobacteriaceae.</title>
        <authorList>
            <person name="Stine C."/>
            <person name="Li C."/>
            <person name="Tadesse D."/>
        </authorList>
    </citation>
    <scope>NUCLEOTIDE SEQUENCE [LARGE SCALE GENOMIC DNA]</scope>
    <source>
        <strain evidence="1 2">ATCC 35036</strain>
    </source>
</reference>
<evidence type="ECO:0000313" key="1">
    <source>
        <dbReference type="EMBL" id="PDS23561.1"/>
    </source>
</evidence>
<gene>
    <name evidence="1" type="ORF">B0A77_10675</name>
</gene>
<name>A0A2H3KWN8_9FLAO</name>
<proteinExistence type="predicted"/>
<accession>A0A2H3KWN8</accession>
<dbReference type="Gene3D" id="1.10.10.10">
    <property type="entry name" value="Winged helix-like DNA-binding domain superfamily/Winged helix DNA-binding domain"/>
    <property type="match status" value="1"/>
</dbReference>
<dbReference type="OrthoDB" id="1366535at2"/>
<dbReference type="InterPro" id="IPR036388">
    <property type="entry name" value="WH-like_DNA-bd_sf"/>
</dbReference>
<sequence length="111" mass="13125">MKKTKKIPVQKKQRLTYTLDDKANAKRYYLIGLNLNEVSKLINAPVRTIEKWQIAENWRELRENKTIHSKALDLYLSGKTYKEISILLKISTATVWRYLNTAKNERKNTTE</sequence>
<dbReference type="EMBL" id="PCMW01000058">
    <property type="protein sequence ID" value="PDS23561.1"/>
    <property type="molecule type" value="Genomic_DNA"/>
</dbReference>
<dbReference type="Proteomes" id="UP000220828">
    <property type="component" value="Unassembled WGS sequence"/>
</dbReference>
<organism evidence="1 2">
    <name type="scientific">Flavobacterium branchiophilum</name>
    <dbReference type="NCBI Taxonomy" id="55197"/>
    <lineage>
        <taxon>Bacteria</taxon>
        <taxon>Pseudomonadati</taxon>
        <taxon>Bacteroidota</taxon>
        <taxon>Flavobacteriia</taxon>
        <taxon>Flavobacteriales</taxon>
        <taxon>Flavobacteriaceae</taxon>
        <taxon>Flavobacterium</taxon>
    </lineage>
</organism>
<dbReference type="RefSeq" id="WP_063741906.1">
    <property type="nucleotide sequence ID" value="NZ_PCMW01000058.1"/>
</dbReference>
<dbReference type="AlphaFoldDB" id="A0A2H3KWN8"/>
<protein>
    <submittedName>
        <fullName evidence="1">Helix-turn-helix domain-containing protein</fullName>
    </submittedName>
</protein>
<evidence type="ECO:0000313" key="2">
    <source>
        <dbReference type="Proteomes" id="UP000220828"/>
    </source>
</evidence>